<dbReference type="Proteomes" id="UP000322234">
    <property type="component" value="Unassembled WGS sequence"/>
</dbReference>
<evidence type="ECO:0000313" key="1">
    <source>
        <dbReference type="EMBL" id="MXQ85462.1"/>
    </source>
</evidence>
<dbReference type="EMBL" id="VBQZ03000026">
    <property type="protein sequence ID" value="MXQ85462.1"/>
    <property type="molecule type" value="Genomic_DNA"/>
</dbReference>
<gene>
    <name evidence="1" type="ORF">E5288_WYG011390</name>
</gene>
<reference evidence="1" key="1">
    <citation type="submission" date="2019-10" db="EMBL/GenBank/DDBJ databases">
        <title>The sequence and de novo assembly of the wild yak genome.</title>
        <authorList>
            <person name="Liu Y."/>
        </authorList>
    </citation>
    <scope>NUCLEOTIDE SEQUENCE [LARGE SCALE GENOMIC DNA]</scope>
    <source>
        <strain evidence="1">WY2019</strain>
    </source>
</reference>
<organism evidence="1 2">
    <name type="scientific">Bos mutus</name>
    <name type="common">wild yak</name>
    <dbReference type="NCBI Taxonomy" id="72004"/>
    <lineage>
        <taxon>Eukaryota</taxon>
        <taxon>Metazoa</taxon>
        <taxon>Chordata</taxon>
        <taxon>Craniata</taxon>
        <taxon>Vertebrata</taxon>
        <taxon>Euteleostomi</taxon>
        <taxon>Mammalia</taxon>
        <taxon>Eutheria</taxon>
        <taxon>Laurasiatheria</taxon>
        <taxon>Artiodactyla</taxon>
        <taxon>Ruminantia</taxon>
        <taxon>Pecora</taxon>
        <taxon>Bovidae</taxon>
        <taxon>Bovinae</taxon>
        <taxon>Bos</taxon>
    </lineage>
</organism>
<proteinExistence type="predicted"/>
<accession>A0A6B0R853</accession>
<protein>
    <submittedName>
        <fullName evidence="1">Uncharacterized protein</fullName>
    </submittedName>
</protein>
<keyword evidence="2" id="KW-1185">Reference proteome</keyword>
<name>A0A6B0R853_9CETA</name>
<evidence type="ECO:0000313" key="2">
    <source>
        <dbReference type="Proteomes" id="UP000322234"/>
    </source>
</evidence>
<dbReference type="AlphaFoldDB" id="A0A6B0R853"/>
<sequence>MRPETPKWLAFQIRLQLTWEGGYSFSSTHPPSVFPLSTSCCSEMSSPVEIASGTTIPRSCSDLVNPLVFDSFIATNQTPQYIPTPRPDISPRTPGRQFLLCPGHFH</sequence>
<comment type="caution">
    <text evidence="1">The sequence shown here is derived from an EMBL/GenBank/DDBJ whole genome shotgun (WGS) entry which is preliminary data.</text>
</comment>